<dbReference type="SMART" id="SM00220">
    <property type="entry name" value="S_TKc"/>
    <property type="match status" value="1"/>
</dbReference>
<evidence type="ECO:0000256" key="5">
    <source>
        <dbReference type="ARBA" id="ARBA00022833"/>
    </source>
</evidence>
<dbReference type="EMBL" id="OB670277">
    <property type="protein sequence ID" value="CAD7234882.1"/>
    <property type="molecule type" value="Genomic_DNA"/>
</dbReference>
<evidence type="ECO:0000256" key="6">
    <source>
        <dbReference type="ARBA" id="ARBA00022840"/>
    </source>
</evidence>
<evidence type="ECO:0000256" key="4">
    <source>
        <dbReference type="ARBA" id="ARBA00022777"/>
    </source>
</evidence>
<sequence length="558" mass="61402">MAATSLGSLNDRCYVCNEEFTIDLDGRPKTRCSNGHRVCIACSRDVDECPECHLELAEIGNERFTRTAQETTSSRSKEEDNISCGICCELYTSDGDRRPMTVCSNGHSLCLTCSKRLNNCHICRQQIRVPFPIPNRALEQIVKENTFALISLPEIDIKEMEVDDRGRPLGLGSSADVYAGLWDGKEVAIKRFRTLANDSHLKPLKLEISFATRLQHPNVVRVYGITRMQSDTPAIVMERADKGSLREFIGKLSYPKKVAIARQTINGISYLHSRKVAHRDLKPENILLFGDELEAKISDFGTSRMVHTMMVNSTTAGTPKYSAPELMDKGRQYDATSVDVYSLSLILFELFTGEDPFKGCTSLMQVLAAIMQDQRPQIPSDFPRALKPLLEKGWSKDPIQRPPLTRFRNALQEVSDDLEMGLTKMTTAQLRSLTLGTPSPESNPGAFEANRPSPKHSMSFAGAAATSADEGLQENPCEFCGDQLKPSRDFCSHKIACRMRPVPASSFSGEAPLSHHQQAQQSRGPSAAPSSPPPAPSTMGAGAPPDRSDPFEGDASSS</sequence>
<reference evidence="8" key="1">
    <citation type="submission" date="2020-11" db="EMBL/GenBank/DDBJ databases">
        <authorList>
            <person name="Tran Van P."/>
        </authorList>
    </citation>
    <scope>NUCLEOTIDE SEQUENCE</scope>
</reference>
<dbReference type="PROSITE" id="PS50089">
    <property type="entry name" value="ZF_RING_2"/>
    <property type="match status" value="1"/>
</dbReference>
<proteinExistence type="predicted"/>
<organism evidence="8">
    <name type="scientific">Cyprideis torosa</name>
    <dbReference type="NCBI Taxonomy" id="163714"/>
    <lineage>
        <taxon>Eukaryota</taxon>
        <taxon>Metazoa</taxon>
        <taxon>Ecdysozoa</taxon>
        <taxon>Arthropoda</taxon>
        <taxon>Crustacea</taxon>
        <taxon>Oligostraca</taxon>
        <taxon>Ostracoda</taxon>
        <taxon>Podocopa</taxon>
        <taxon>Podocopida</taxon>
        <taxon>Cytherocopina</taxon>
        <taxon>Cytheroidea</taxon>
        <taxon>Cytherideidae</taxon>
        <taxon>Cyprideis</taxon>
    </lineage>
</organism>
<keyword evidence="2" id="KW-0547">Nucleotide-binding</keyword>
<dbReference type="InterPro" id="IPR000719">
    <property type="entry name" value="Prot_kinase_dom"/>
</dbReference>
<evidence type="ECO:0000256" key="7">
    <source>
        <dbReference type="SAM" id="MobiDB-lite"/>
    </source>
</evidence>
<dbReference type="GO" id="GO:0004674">
    <property type="term" value="F:protein serine/threonine kinase activity"/>
    <property type="evidence" value="ECO:0007669"/>
    <property type="project" value="TreeGrafter"/>
</dbReference>
<evidence type="ECO:0000256" key="2">
    <source>
        <dbReference type="ARBA" id="ARBA00022741"/>
    </source>
</evidence>
<dbReference type="InterPro" id="IPR011009">
    <property type="entry name" value="Kinase-like_dom_sf"/>
</dbReference>
<dbReference type="InterPro" id="IPR017441">
    <property type="entry name" value="Protein_kinase_ATP_BS"/>
</dbReference>
<dbReference type="GO" id="GO:0005524">
    <property type="term" value="F:ATP binding"/>
    <property type="evidence" value="ECO:0007669"/>
    <property type="project" value="UniProtKB-UniRule"/>
</dbReference>
<dbReference type="InterPro" id="IPR008271">
    <property type="entry name" value="Ser/Thr_kinase_AS"/>
</dbReference>
<dbReference type="InterPro" id="IPR051681">
    <property type="entry name" value="Ser/Thr_Kinases-Pseudokinases"/>
</dbReference>
<keyword evidence="3" id="KW-0479">Metal-binding</keyword>
<feature type="compositionally biased region" description="Low complexity" evidence="7">
    <location>
        <begin position="517"/>
        <end position="529"/>
    </location>
</feature>
<keyword evidence="5" id="KW-0862">Zinc</keyword>
<dbReference type="PROSITE" id="PS00108">
    <property type="entry name" value="PROTEIN_KINASE_ST"/>
    <property type="match status" value="1"/>
</dbReference>
<feature type="region of interest" description="Disordered" evidence="7">
    <location>
        <begin position="434"/>
        <end position="467"/>
    </location>
</feature>
<dbReference type="InterPro" id="IPR013083">
    <property type="entry name" value="Znf_RING/FYVE/PHD"/>
</dbReference>
<keyword evidence="3" id="KW-0863">Zinc-finger</keyword>
<keyword evidence="6" id="KW-0067">ATP-binding</keyword>
<dbReference type="PANTHER" id="PTHR44329:SF288">
    <property type="entry name" value="MITOGEN-ACTIVATED PROTEIN KINASE KINASE KINASE 20"/>
    <property type="match status" value="1"/>
</dbReference>
<dbReference type="SUPFAM" id="SSF57850">
    <property type="entry name" value="RING/U-box"/>
    <property type="match status" value="1"/>
</dbReference>
<dbReference type="GO" id="GO:0008270">
    <property type="term" value="F:zinc ion binding"/>
    <property type="evidence" value="ECO:0007669"/>
    <property type="project" value="UniProtKB-KW"/>
</dbReference>
<feature type="non-terminal residue" evidence="8">
    <location>
        <position position="1"/>
    </location>
</feature>
<dbReference type="PROSITE" id="PS50011">
    <property type="entry name" value="PROTEIN_KINASE_DOM"/>
    <property type="match status" value="1"/>
</dbReference>
<dbReference type="OrthoDB" id="6373300at2759"/>
<evidence type="ECO:0000256" key="1">
    <source>
        <dbReference type="ARBA" id="ARBA00022679"/>
    </source>
</evidence>
<name>A0A7R8WN56_9CRUS</name>
<dbReference type="PROSITE" id="PS00107">
    <property type="entry name" value="PROTEIN_KINASE_ATP"/>
    <property type="match status" value="1"/>
</dbReference>
<evidence type="ECO:0000256" key="3">
    <source>
        <dbReference type="ARBA" id="ARBA00022771"/>
    </source>
</evidence>
<keyword evidence="4" id="KW-0418">Kinase</keyword>
<dbReference type="Gene3D" id="3.30.40.10">
    <property type="entry name" value="Zinc/RING finger domain, C3HC4 (zinc finger)"/>
    <property type="match status" value="1"/>
</dbReference>
<dbReference type="SUPFAM" id="SSF56112">
    <property type="entry name" value="Protein kinase-like (PK-like)"/>
    <property type="match status" value="1"/>
</dbReference>
<feature type="region of interest" description="Disordered" evidence="7">
    <location>
        <begin position="507"/>
        <end position="558"/>
    </location>
</feature>
<gene>
    <name evidence="8" type="ORF">CTOB1V02_LOCUS12698</name>
</gene>
<dbReference type="PANTHER" id="PTHR44329">
    <property type="entry name" value="SERINE/THREONINE-PROTEIN KINASE TNNI3K-RELATED"/>
    <property type="match status" value="1"/>
</dbReference>
<dbReference type="SMART" id="SM00184">
    <property type="entry name" value="RING"/>
    <property type="match status" value="2"/>
</dbReference>
<dbReference type="Pfam" id="PF00069">
    <property type="entry name" value="Pkinase"/>
    <property type="match status" value="1"/>
</dbReference>
<dbReference type="Gene3D" id="1.10.510.10">
    <property type="entry name" value="Transferase(Phosphotransferase) domain 1"/>
    <property type="match status" value="1"/>
</dbReference>
<protein>
    <submittedName>
        <fullName evidence="8">Uncharacterized protein</fullName>
    </submittedName>
</protein>
<keyword evidence="1" id="KW-0808">Transferase</keyword>
<evidence type="ECO:0000313" key="8">
    <source>
        <dbReference type="EMBL" id="CAD7234882.1"/>
    </source>
</evidence>
<dbReference type="InterPro" id="IPR001841">
    <property type="entry name" value="Znf_RING"/>
</dbReference>
<dbReference type="AlphaFoldDB" id="A0A7R8WN56"/>
<accession>A0A7R8WN56</accession>
<dbReference type="Gene3D" id="3.30.200.20">
    <property type="entry name" value="Phosphorylase Kinase, domain 1"/>
    <property type="match status" value="1"/>
</dbReference>